<evidence type="ECO:0000256" key="5">
    <source>
        <dbReference type="SAM" id="Phobius"/>
    </source>
</evidence>
<dbReference type="EnsemblMetazoa" id="CLYHEMT009972.1">
    <property type="protein sequence ID" value="CLYHEMP009972.1"/>
    <property type="gene ID" value="CLYHEMG009972"/>
</dbReference>
<dbReference type="GeneID" id="136823202"/>
<dbReference type="PANTHER" id="PTHR10671">
    <property type="entry name" value="EPITHELIAL MEMBRANE PROTEIN-RELATED"/>
    <property type="match status" value="1"/>
</dbReference>
<evidence type="ECO:0000256" key="4">
    <source>
        <dbReference type="ARBA" id="ARBA00023136"/>
    </source>
</evidence>
<keyword evidence="3 5" id="KW-1133">Transmembrane helix</keyword>
<dbReference type="EnsemblMetazoa" id="CLYHEMT009972.2">
    <property type="protein sequence ID" value="CLYHEMP009972.2"/>
    <property type="gene ID" value="CLYHEMG009972"/>
</dbReference>
<proteinExistence type="predicted"/>
<dbReference type="AlphaFoldDB" id="A0A7M5V248"/>
<dbReference type="PANTHER" id="PTHR10671:SF108">
    <property type="entry name" value="CLAUDIN FAMILY PROTEIN-RELATED"/>
    <property type="match status" value="1"/>
</dbReference>
<protein>
    <submittedName>
        <fullName evidence="6">Uncharacterized protein</fullName>
    </submittedName>
</protein>
<evidence type="ECO:0000313" key="6">
    <source>
        <dbReference type="EnsemblMetazoa" id="CLYHEMP009972.2"/>
    </source>
</evidence>
<sequence>MAVDKKKAVLVIVCVVEFIILAASTGGNQWSKSILGDSGLFRSCSSGNCYTYSSDDVSGELRATQAFMVLSVLTTIVACVLSIYHYLKDKIQVKIIALVMVIAFVLALIGLSVYTDNNSGADFGWSYALGWVGAIGALVAGVVAFISNR</sequence>
<evidence type="ECO:0000256" key="3">
    <source>
        <dbReference type="ARBA" id="ARBA00022989"/>
    </source>
</evidence>
<dbReference type="GO" id="GO:0005886">
    <property type="term" value="C:plasma membrane"/>
    <property type="evidence" value="ECO:0007669"/>
    <property type="project" value="TreeGrafter"/>
</dbReference>
<name>A0A7M5V248_9CNID</name>
<dbReference type="InterPro" id="IPR004031">
    <property type="entry name" value="PMP22/EMP/MP20/Claudin"/>
</dbReference>
<dbReference type="RefSeq" id="XP_066935474.1">
    <property type="nucleotide sequence ID" value="XM_067079373.1"/>
</dbReference>
<reference evidence="6" key="1">
    <citation type="submission" date="2021-01" db="UniProtKB">
        <authorList>
            <consortium name="EnsemblMetazoa"/>
        </authorList>
    </citation>
    <scope>IDENTIFICATION</scope>
</reference>
<evidence type="ECO:0000256" key="1">
    <source>
        <dbReference type="ARBA" id="ARBA00004141"/>
    </source>
</evidence>
<organism evidence="6 7">
    <name type="scientific">Clytia hemisphaerica</name>
    <dbReference type="NCBI Taxonomy" id="252671"/>
    <lineage>
        <taxon>Eukaryota</taxon>
        <taxon>Metazoa</taxon>
        <taxon>Cnidaria</taxon>
        <taxon>Hydrozoa</taxon>
        <taxon>Hydroidolina</taxon>
        <taxon>Leptothecata</taxon>
        <taxon>Obeliida</taxon>
        <taxon>Clytiidae</taxon>
        <taxon>Clytia</taxon>
    </lineage>
</organism>
<feature type="transmembrane region" description="Helical" evidence="5">
    <location>
        <begin position="95"/>
        <end position="115"/>
    </location>
</feature>
<dbReference type="Proteomes" id="UP000594262">
    <property type="component" value="Unplaced"/>
</dbReference>
<dbReference type="OrthoDB" id="8714888at2759"/>
<feature type="transmembrane region" description="Helical" evidence="5">
    <location>
        <begin position="63"/>
        <end position="83"/>
    </location>
</feature>
<evidence type="ECO:0000256" key="2">
    <source>
        <dbReference type="ARBA" id="ARBA00022692"/>
    </source>
</evidence>
<comment type="subcellular location">
    <subcellularLocation>
        <location evidence="1">Membrane</location>
        <topology evidence="1">Multi-pass membrane protein</topology>
    </subcellularLocation>
</comment>
<dbReference type="Pfam" id="PF00822">
    <property type="entry name" value="PMP22_Claudin"/>
    <property type="match status" value="1"/>
</dbReference>
<accession>A0A7M5V248</accession>
<keyword evidence="4 5" id="KW-0472">Membrane</keyword>
<dbReference type="Gene3D" id="1.20.140.150">
    <property type="match status" value="1"/>
</dbReference>
<keyword evidence="7" id="KW-1185">Reference proteome</keyword>
<keyword evidence="2 5" id="KW-0812">Transmembrane</keyword>
<feature type="transmembrane region" description="Helical" evidence="5">
    <location>
        <begin position="127"/>
        <end position="146"/>
    </location>
</feature>
<dbReference type="InterPro" id="IPR050579">
    <property type="entry name" value="PMP-22/EMP/MP20-like"/>
</dbReference>
<evidence type="ECO:0000313" key="7">
    <source>
        <dbReference type="Proteomes" id="UP000594262"/>
    </source>
</evidence>
<dbReference type="RefSeq" id="XP_066935475.1">
    <property type="nucleotide sequence ID" value="XM_067079374.1"/>
</dbReference>